<gene>
    <name evidence="2" type="ORF">HPE63_14980</name>
</gene>
<name>A0ABR7VHT3_9FLAO</name>
<feature type="transmembrane region" description="Helical" evidence="1">
    <location>
        <begin position="53"/>
        <end position="71"/>
    </location>
</feature>
<dbReference type="RefSeq" id="WP_188315095.1">
    <property type="nucleotide sequence ID" value="NZ_JABTCG010000005.1"/>
</dbReference>
<comment type="caution">
    <text evidence="2">The sequence shown here is derived from an EMBL/GenBank/DDBJ whole genome shotgun (WGS) entry which is preliminary data.</text>
</comment>
<evidence type="ECO:0000313" key="3">
    <source>
        <dbReference type="Proteomes" id="UP000598350"/>
    </source>
</evidence>
<feature type="transmembrane region" description="Helical" evidence="1">
    <location>
        <begin position="94"/>
        <end position="113"/>
    </location>
</feature>
<evidence type="ECO:0008006" key="4">
    <source>
        <dbReference type="Google" id="ProtNLM"/>
    </source>
</evidence>
<evidence type="ECO:0000256" key="1">
    <source>
        <dbReference type="SAM" id="Phobius"/>
    </source>
</evidence>
<reference evidence="2 3" key="1">
    <citation type="submission" date="2020-05" db="EMBL/GenBank/DDBJ databases">
        <title>The draft genome sequence of Maribacter arenosus CAU 1321.</title>
        <authorList>
            <person name="Mu L."/>
        </authorList>
    </citation>
    <scope>NUCLEOTIDE SEQUENCE [LARGE SCALE GENOMIC DNA]</scope>
    <source>
        <strain evidence="2 3">CAU 1321</strain>
    </source>
</reference>
<evidence type="ECO:0000313" key="2">
    <source>
        <dbReference type="EMBL" id="MBD0851983.1"/>
    </source>
</evidence>
<keyword evidence="1" id="KW-0472">Membrane</keyword>
<keyword evidence="1" id="KW-0812">Transmembrane</keyword>
<organism evidence="2 3">
    <name type="scientific">Maribacter arenosus</name>
    <dbReference type="NCBI Taxonomy" id="1854708"/>
    <lineage>
        <taxon>Bacteria</taxon>
        <taxon>Pseudomonadati</taxon>
        <taxon>Bacteroidota</taxon>
        <taxon>Flavobacteriia</taxon>
        <taxon>Flavobacteriales</taxon>
        <taxon>Flavobacteriaceae</taxon>
        <taxon>Maribacter</taxon>
    </lineage>
</organism>
<proteinExistence type="predicted"/>
<dbReference type="InterPro" id="IPR029377">
    <property type="entry name" value="TMEM220"/>
</dbReference>
<feature type="transmembrane region" description="Helical" evidence="1">
    <location>
        <begin position="30"/>
        <end position="48"/>
    </location>
</feature>
<dbReference type="Pfam" id="PF15071">
    <property type="entry name" value="TMEM220"/>
    <property type="match status" value="1"/>
</dbReference>
<dbReference type="EMBL" id="JABTCG010000005">
    <property type="protein sequence ID" value="MBD0851983.1"/>
    <property type="molecule type" value="Genomic_DNA"/>
</dbReference>
<keyword evidence="1" id="KW-1133">Transmembrane helix</keyword>
<feature type="transmembrane region" description="Helical" evidence="1">
    <location>
        <begin position="7"/>
        <end position="24"/>
    </location>
</feature>
<protein>
    <recommendedName>
        <fullName evidence="4">Transmembrane family 220, helix</fullName>
    </recommendedName>
</protein>
<sequence length="119" mass="13450">MELFFKFMGWVFVVLFSISALLQYNDPDVFLWIVVYSSAALVTLGFLFKKLPYFIPLTAGLLAIVGFVYLVPEKFEGFGIGEGDVKNIEKAREAYGLLIIAIVMFAISIRIRVRKTSQV</sequence>
<accession>A0ABR7VHT3</accession>
<dbReference type="Proteomes" id="UP000598350">
    <property type="component" value="Unassembled WGS sequence"/>
</dbReference>
<keyword evidence="3" id="KW-1185">Reference proteome</keyword>